<evidence type="ECO:0008006" key="7">
    <source>
        <dbReference type="Google" id="ProtNLM"/>
    </source>
</evidence>
<keyword evidence="6" id="KW-1185">Reference proteome</keyword>
<evidence type="ECO:0000313" key="5">
    <source>
        <dbReference type="EnsemblMetazoa" id="SCAU005349-PA"/>
    </source>
</evidence>
<dbReference type="VEuPathDB" id="VectorBase:SCAU005349"/>
<accession>A0A1I8P6Z9</accession>
<keyword evidence="3" id="KW-1133">Transmembrane helix</keyword>
<keyword evidence="3" id="KW-0812">Transmembrane</keyword>
<reference evidence="5" key="1">
    <citation type="submission" date="2020-05" db="UniProtKB">
        <authorList>
            <consortium name="EnsemblMetazoa"/>
        </authorList>
    </citation>
    <scope>IDENTIFICATION</scope>
    <source>
        <strain evidence="5">USDA</strain>
    </source>
</reference>
<feature type="signal peptide" evidence="4">
    <location>
        <begin position="1"/>
        <end position="31"/>
    </location>
</feature>
<dbReference type="InterPro" id="IPR003591">
    <property type="entry name" value="Leu-rich_rpt_typical-subtyp"/>
</dbReference>
<keyword evidence="4" id="KW-0732">Signal</keyword>
<dbReference type="Pfam" id="PF13855">
    <property type="entry name" value="LRR_8"/>
    <property type="match status" value="1"/>
</dbReference>
<feature type="chain" id="PRO_5009326267" description="LRRCT domain-containing protein" evidence="4">
    <location>
        <begin position="32"/>
        <end position="688"/>
    </location>
</feature>
<sequence length="688" mass="78876">MRKNFKFNDLLLLKLVVVTVIFGSLVNNVQSSESCWTHEDVCNVRAEIFQNLEFSNGIAMQIDCTSNVGMEEGGESMKSLGEADNDQELDFQLNAVENEGGVEDLQHHHEPAALIHSIKYFSLRRRFMGIQSVMLDGCQTPLNTHTYGLEFLPICANVTKVSLQHYHIDSLTPLKCEGVDTLDLEYLQLQFNEIASIDDESFQSAYPHLRVLELQSNSLRVVQPKAFRSLRSLEHLRIVNEPVLMLKSGDLFEYTAAITIHLVALRQMTSEIFQHLPETLQTLYVADTVLDSDAVEVSNPRTLANLTLMNCALEAFTLRDIHSTVKSITLNGNTLKRFVAHENNLKELDLGNNRLDHFDFEWLVNVTSLERLSLRGNHLRTLSLYGLMQRLPNGHFVDLRENRLQALAEVDRDLPFWLTSHLRLKCDQNPWDCLWLHEFAHNFPEKFRLLQYDKFISKINVNGLQCIPAEKPPEASQNPQTTVSSGVLGEGITASPEKALNASSYVVYSNGDQWEFKRNQRAEALIIVFMLPLGIAFLFLLLYMWIYCQKMFHLSYYKNFSCVRKRPPLPNPSQRFDVVRQMPSQQQHQADSCSHALNYTNLHDHHHNDEIVGGGYEVPLHGLCSECNCKPLNANSLQKCNKAIHITYEHSPTDMPHQIYEEIISVHNPDYDDPHRTSHVHYDHLRFE</sequence>
<protein>
    <recommendedName>
        <fullName evidence="7">LRRCT domain-containing protein</fullName>
    </recommendedName>
</protein>
<dbReference type="EnsemblMetazoa" id="SCAU005349-RA">
    <property type="protein sequence ID" value="SCAU005349-PA"/>
    <property type="gene ID" value="SCAU005349"/>
</dbReference>
<organism evidence="5 6">
    <name type="scientific">Stomoxys calcitrans</name>
    <name type="common">Stable fly</name>
    <name type="synonym">Conops calcitrans</name>
    <dbReference type="NCBI Taxonomy" id="35570"/>
    <lineage>
        <taxon>Eukaryota</taxon>
        <taxon>Metazoa</taxon>
        <taxon>Ecdysozoa</taxon>
        <taxon>Arthropoda</taxon>
        <taxon>Hexapoda</taxon>
        <taxon>Insecta</taxon>
        <taxon>Pterygota</taxon>
        <taxon>Neoptera</taxon>
        <taxon>Endopterygota</taxon>
        <taxon>Diptera</taxon>
        <taxon>Brachycera</taxon>
        <taxon>Muscomorpha</taxon>
        <taxon>Muscoidea</taxon>
        <taxon>Muscidae</taxon>
        <taxon>Stomoxys</taxon>
    </lineage>
</organism>
<dbReference type="PROSITE" id="PS51450">
    <property type="entry name" value="LRR"/>
    <property type="match status" value="1"/>
</dbReference>
<evidence type="ECO:0000256" key="3">
    <source>
        <dbReference type="SAM" id="Phobius"/>
    </source>
</evidence>
<dbReference type="InterPro" id="IPR032675">
    <property type="entry name" value="LRR_dom_sf"/>
</dbReference>
<keyword evidence="3" id="KW-0472">Membrane</keyword>
<gene>
    <name evidence="5" type="primary">106081122</name>
</gene>
<dbReference type="Pfam" id="PF00560">
    <property type="entry name" value="LRR_1"/>
    <property type="match status" value="1"/>
</dbReference>
<dbReference type="SUPFAM" id="SSF52058">
    <property type="entry name" value="L domain-like"/>
    <property type="match status" value="1"/>
</dbReference>
<evidence type="ECO:0000256" key="4">
    <source>
        <dbReference type="SAM" id="SignalP"/>
    </source>
</evidence>
<dbReference type="Proteomes" id="UP000095300">
    <property type="component" value="Unassembled WGS sequence"/>
</dbReference>
<dbReference type="PANTHER" id="PTHR24366:SF96">
    <property type="entry name" value="LEUCINE RICH REPEAT CONTAINING 53"/>
    <property type="match status" value="1"/>
</dbReference>
<feature type="transmembrane region" description="Helical" evidence="3">
    <location>
        <begin position="524"/>
        <end position="548"/>
    </location>
</feature>
<dbReference type="AlphaFoldDB" id="A0A1I8P6Z9"/>
<keyword evidence="2" id="KW-0677">Repeat</keyword>
<dbReference type="KEGG" id="scac:106081122"/>
<dbReference type="Gene3D" id="3.80.10.10">
    <property type="entry name" value="Ribonuclease Inhibitor"/>
    <property type="match status" value="1"/>
</dbReference>
<keyword evidence="1" id="KW-0433">Leucine-rich repeat</keyword>
<name>A0A1I8P6Z9_STOCA</name>
<dbReference type="SMART" id="SM00369">
    <property type="entry name" value="LRR_TYP"/>
    <property type="match status" value="4"/>
</dbReference>
<dbReference type="PANTHER" id="PTHR24366">
    <property type="entry name" value="IG(IMMUNOGLOBULIN) AND LRR(LEUCINE RICH REPEAT) DOMAINS"/>
    <property type="match status" value="1"/>
</dbReference>
<evidence type="ECO:0000256" key="1">
    <source>
        <dbReference type="ARBA" id="ARBA00022614"/>
    </source>
</evidence>
<evidence type="ECO:0000256" key="2">
    <source>
        <dbReference type="ARBA" id="ARBA00022737"/>
    </source>
</evidence>
<dbReference type="OrthoDB" id="676979at2759"/>
<dbReference type="STRING" id="35570.A0A1I8P6Z9"/>
<dbReference type="InterPro" id="IPR001611">
    <property type="entry name" value="Leu-rich_rpt"/>
</dbReference>
<evidence type="ECO:0000313" key="6">
    <source>
        <dbReference type="Proteomes" id="UP000095300"/>
    </source>
</evidence>
<proteinExistence type="predicted"/>